<dbReference type="Pfam" id="PF01092">
    <property type="entry name" value="Ribosomal_S6e"/>
    <property type="match status" value="1"/>
</dbReference>
<dbReference type="Proteomes" id="UP000383932">
    <property type="component" value="Unassembled WGS sequence"/>
</dbReference>
<dbReference type="AlphaFoldDB" id="A0A5N5QKT7"/>
<protein>
    <submittedName>
        <fullName evidence="7">Rab-GTPase-TBC domain containing protein</fullName>
    </submittedName>
</protein>
<feature type="compositionally biased region" description="Basic and acidic residues" evidence="4">
    <location>
        <begin position="328"/>
        <end position="337"/>
    </location>
</feature>
<feature type="region of interest" description="Disordered" evidence="4">
    <location>
        <begin position="575"/>
        <end position="602"/>
    </location>
</feature>
<comment type="similarity">
    <text evidence="1">Belongs to the eukaryotic ribosomal protein eS6 family.</text>
</comment>
<name>A0A5N5QKT7_9AGAM</name>
<keyword evidence="5" id="KW-0812">Transmembrane</keyword>
<dbReference type="Gene3D" id="1.10.472.80">
    <property type="entry name" value="Ypt/Rab-GAP domain of gyp1p, domain 3"/>
    <property type="match status" value="1"/>
</dbReference>
<proteinExistence type="inferred from homology"/>
<dbReference type="GO" id="GO:0006412">
    <property type="term" value="P:translation"/>
    <property type="evidence" value="ECO:0007669"/>
    <property type="project" value="InterPro"/>
</dbReference>
<dbReference type="GO" id="GO:0005840">
    <property type="term" value="C:ribosome"/>
    <property type="evidence" value="ECO:0007669"/>
    <property type="project" value="UniProtKB-KW"/>
</dbReference>
<dbReference type="PROSITE" id="PS50086">
    <property type="entry name" value="TBC_RABGAP"/>
    <property type="match status" value="1"/>
</dbReference>
<dbReference type="InterPro" id="IPR000195">
    <property type="entry name" value="Rab-GAP-TBC_dom"/>
</dbReference>
<dbReference type="InterPro" id="IPR018282">
    <property type="entry name" value="Ribosomal_eS6_CS"/>
</dbReference>
<feature type="transmembrane region" description="Helical" evidence="5">
    <location>
        <begin position="761"/>
        <end position="780"/>
    </location>
</feature>
<dbReference type="SMART" id="SM00164">
    <property type="entry name" value="TBC"/>
    <property type="match status" value="1"/>
</dbReference>
<gene>
    <name evidence="7" type="ORF">CTheo_4184</name>
</gene>
<feature type="region of interest" description="Disordered" evidence="4">
    <location>
        <begin position="620"/>
        <end position="663"/>
    </location>
</feature>
<feature type="domain" description="Rab-GAP TBC" evidence="6">
    <location>
        <begin position="305"/>
        <end position="509"/>
    </location>
</feature>
<evidence type="ECO:0000313" key="7">
    <source>
        <dbReference type="EMBL" id="KAB5592360.1"/>
    </source>
</evidence>
<dbReference type="InterPro" id="IPR035969">
    <property type="entry name" value="Rab-GAP_TBC_sf"/>
</dbReference>
<keyword evidence="8" id="KW-1185">Reference proteome</keyword>
<evidence type="ECO:0000256" key="4">
    <source>
        <dbReference type="SAM" id="MobiDB-lite"/>
    </source>
</evidence>
<evidence type="ECO:0000256" key="3">
    <source>
        <dbReference type="ARBA" id="ARBA00023274"/>
    </source>
</evidence>
<dbReference type="Gene3D" id="1.20.5.2650">
    <property type="match status" value="1"/>
</dbReference>
<dbReference type="EMBL" id="SSOP01000067">
    <property type="protein sequence ID" value="KAB5592360.1"/>
    <property type="molecule type" value="Genomic_DNA"/>
</dbReference>
<feature type="region of interest" description="Disordered" evidence="4">
    <location>
        <begin position="328"/>
        <end position="353"/>
    </location>
</feature>
<evidence type="ECO:0000256" key="2">
    <source>
        <dbReference type="ARBA" id="ARBA00022980"/>
    </source>
</evidence>
<keyword evidence="3" id="KW-0687">Ribonucleoprotein</keyword>
<evidence type="ECO:0000256" key="5">
    <source>
        <dbReference type="SAM" id="Phobius"/>
    </source>
</evidence>
<reference evidence="7 8" key="1">
    <citation type="journal article" date="2019" name="Fungal Biol. Biotechnol.">
        <title>Draft genome sequence of fastidious pathogen Ceratobasidium theobromae, which causes vascular-streak dieback in Theobroma cacao.</title>
        <authorList>
            <person name="Ali S.S."/>
            <person name="Asman A."/>
            <person name="Shao J."/>
            <person name="Firmansyah A.P."/>
            <person name="Susilo A.W."/>
            <person name="Rosmana A."/>
            <person name="McMahon P."/>
            <person name="Junaid M."/>
            <person name="Guest D."/>
            <person name="Kheng T.Y."/>
            <person name="Meinhardt L.W."/>
            <person name="Bailey B.A."/>
        </authorList>
    </citation>
    <scope>NUCLEOTIDE SEQUENCE [LARGE SCALE GENOMIC DNA]</scope>
    <source>
        <strain evidence="7 8">CT2</strain>
    </source>
</reference>
<dbReference type="PROSITE" id="PS00578">
    <property type="entry name" value="RIBOSOMAL_S6E"/>
    <property type="match status" value="1"/>
</dbReference>
<evidence type="ECO:0000256" key="1">
    <source>
        <dbReference type="ARBA" id="ARBA00009312"/>
    </source>
</evidence>
<accession>A0A5N5QKT7</accession>
<dbReference type="SUPFAM" id="SSF47923">
    <property type="entry name" value="Ypt/Rab-GAP domain of gyp1p"/>
    <property type="match status" value="2"/>
</dbReference>
<dbReference type="GO" id="GO:1990904">
    <property type="term" value="C:ribonucleoprotein complex"/>
    <property type="evidence" value="ECO:0007669"/>
    <property type="project" value="UniProtKB-KW"/>
</dbReference>
<organism evidence="7 8">
    <name type="scientific">Ceratobasidium theobromae</name>
    <dbReference type="NCBI Taxonomy" id="1582974"/>
    <lineage>
        <taxon>Eukaryota</taxon>
        <taxon>Fungi</taxon>
        <taxon>Dikarya</taxon>
        <taxon>Basidiomycota</taxon>
        <taxon>Agaricomycotina</taxon>
        <taxon>Agaricomycetes</taxon>
        <taxon>Cantharellales</taxon>
        <taxon>Ceratobasidiaceae</taxon>
        <taxon>Ceratobasidium</taxon>
    </lineage>
</organism>
<evidence type="ECO:0000259" key="6">
    <source>
        <dbReference type="PROSITE" id="PS50086"/>
    </source>
</evidence>
<dbReference type="Gene3D" id="1.10.8.1310">
    <property type="match status" value="1"/>
</dbReference>
<evidence type="ECO:0000313" key="8">
    <source>
        <dbReference type="Proteomes" id="UP000383932"/>
    </source>
</evidence>
<keyword evidence="5" id="KW-0472">Membrane</keyword>
<comment type="caution">
    <text evidence="7">The sequence shown here is derived from an EMBL/GenBank/DDBJ whole genome shotgun (WGS) entry which is preliminary data.</text>
</comment>
<dbReference type="GO" id="GO:0003735">
    <property type="term" value="F:structural constituent of ribosome"/>
    <property type="evidence" value="ECO:0007669"/>
    <property type="project" value="InterPro"/>
</dbReference>
<keyword evidence="2" id="KW-0689">Ribosomal protein</keyword>
<dbReference type="InterPro" id="IPR001377">
    <property type="entry name" value="Ribosomal_eS6"/>
</dbReference>
<dbReference type="Pfam" id="PF00566">
    <property type="entry name" value="RabGAP-TBC"/>
    <property type="match status" value="1"/>
</dbReference>
<keyword evidence="5" id="KW-1133">Transmembrane helix</keyword>
<dbReference type="SMART" id="SM01405">
    <property type="entry name" value="Ribosomal_S6e"/>
    <property type="match status" value="1"/>
</dbReference>
<sequence length="807" mass="89978">MKLNIANPATGQQKTIDFDDEKRYRIFYEKRISQEVPGDSIGDEFKGYIFRITGGNDKQGFPMKQGILLPYRVRLLLADGHSCYRPRRTGERKRKSVRGCIVGPDIAVLSLVIVKQGDSPLPGMSEEVLPKRLGPKRASKIRKFFNLTKEDDVRKFVVRREVKSKKKEDAKPYTKAPKIQRLVTPLRLQRRRHLRAVKRKRIESAKEQKAEFDELVAKRVAEKKQKIAARAASHKKAAAAATPAKTAIKESLSTTVSRDMDTRDKKHSIVNSVEPTTRAMRDNAVRDAVERGDWAKLSELSSQPGGFQSARSVAWPFLLHVKIPPEKLDDVSNKEDPNTPASPSSQPHRDERQVSLDTNRAFVHYPVESQQRKDKRKKQLTELILGVLQRRPQLSYFQGYHDILSTLQLTLHPSVDKDEKAFRLLQECAIKISLHRARDAMGIGLEPLTGQLRILRRLIRVADPELAILIEESSPLPYWAISPLMTLYTHDLPTLALAQRVMDWILARPPDAVIYLVAAFTLEKRKDIQKLIDEGDDGMMHSYLCSLPDLEADELEPPASRRGASALQTGLVPTSALGLLSPDSDSARDHPSEMPLSPMIDPPPYSERFLSMVVESSTNLSHSTMSNEEKSASSFASPPAPPSPASSLSSLPPQDPSMDQHCGPVVPISQILQAADRLRSRFPITDKKLRLEETLGPNSALRTWSSDPNEILEDNVAEEAVVATDQVVFPDLDDDVFELYPPPVVEKPVSGRLALLPKLDMTIMMSVGIPVFAAAALAFASSSPTARAHAHQAASWAYNFAEVGLML</sequence>
<dbReference type="OrthoDB" id="206700at2759"/>
<dbReference type="PANTHER" id="PTHR11502">
    <property type="entry name" value="40S RIBOSOMAL PROTEIN S6"/>
    <property type="match status" value="1"/>
</dbReference>